<evidence type="ECO:0000259" key="2">
    <source>
        <dbReference type="PROSITE" id="PS51462"/>
    </source>
</evidence>
<feature type="domain" description="Nudix hydrolase" evidence="2">
    <location>
        <begin position="81"/>
        <end position="215"/>
    </location>
</feature>
<dbReference type="Gene3D" id="3.90.79.10">
    <property type="entry name" value="Nucleoside Triphosphate Pyrophosphohydrolase"/>
    <property type="match status" value="1"/>
</dbReference>
<dbReference type="GO" id="GO:0016787">
    <property type="term" value="F:hydrolase activity"/>
    <property type="evidence" value="ECO:0007669"/>
    <property type="project" value="UniProtKB-KW"/>
</dbReference>
<evidence type="ECO:0000313" key="3">
    <source>
        <dbReference type="EMBL" id="KKQ35656.1"/>
    </source>
</evidence>
<reference evidence="3 4" key="1">
    <citation type="journal article" date="2015" name="Nature">
        <title>rRNA introns, odd ribosomes, and small enigmatic genomes across a large radiation of phyla.</title>
        <authorList>
            <person name="Brown C.T."/>
            <person name="Hug L.A."/>
            <person name="Thomas B.C."/>
            <person name="Sharon I."/>
            <person name="Castelle C.J."/>
            <person name="Singh A."/>
            <person name="Wilkins M.J."/>
            <person name="Williams K.H."/>
            <person name="Banfield J.F."/>
        </authorList>
    </citation>
    <scope>NUCLEOTIDE SEQUENCE [LARGE SCALE GENOMIC DNA]</scope>
</reference>
<dbReference type="AlphaFoldDB" id="A0A0G0K4V6"/>
<proteinExistence type="predicted"/>
<dbReference type="SUPFAM" id="SSF46785">
    <property type="entry name" value="Winged helix' DNA-binding domain"/>
    <property type="match status" value="1"/>
</dbReference>
<dbReference type="InterPro" id="IPR036390">
    <property type="entry name" value="WH_DNA-bd_sf"/>
</dbReference>
<organism evidence="3 4">
    <name type="scientific">candidate division WS6 bacterium GW2011_GWA2_37_6</name>
    <dbReference type="NCBI Taxonomy" id="1619087"/>
    <lineage>
        <taxon>Bacteria</taxon>
        <taxon>Candidatus Dojkabacteria</taxon>
    </lineage>
</organism>
<dbReference type="PROSITE" id="PS51462">
    <property type="entry name" value="NUDIX"/>
    <property type="match status" value="1"/>
</dbReference>
<dbReference type="SUPFAM" id="SSF55811">
    <property type="entry name" value="Nudix"/>
    <property type="match status" value="1"/>
</dbReference>
<evidence type="ECO:0000256" key="1">
    <source>
        <dbReference type="ARBA" id="ARBA00022801"/>
    </source>
</evidence>
<dbReference type="InterPro" id="IPR020084">
    <property type="entry name" value="NUDIX_hydrolase_CS"/>
</dbReference>
<evidence type="ECO:0000313" key="4">
    <source>
        <dbReference type="Proteomes" id="UP000034852"/>
    </source>
</evidence>
<dbReference type="EMBL" id="LBTH01000019">
    <property type="protein sequence ID" value="KKQ35656.1"/>
    <property type="molecule type" value="Genomic_DNA"/>
</dbReference>
<gene>
    <name evidence="3" type="ORF">US52_C0019G0008</name>
</gene>
<comment type="caution">
    <text evidence="3">The sequence shown here is derived from an EMBL/GenBank/DDBJ whole genome shotgun (WGS) entry which is preliminary data.</text>
</comment>
<name>A0A0G0K4V6_9BACT</name>
<protein>
    <submittedName>
        <fullName evidence="3">NUDIX hydrolase</fullName>
    </submittedName>
</protein>
<keyword evidence="1 3" id="KW-0378">Hydrolase</keyword>
<dbReference type="InterPro" id="IPR036388">
    <property type="entry name" value="WH-like_DNA-bd_sf"/>
</dbReference>
<sequence>MKQLHYIQRQILNKLLFSEGLKFSELKPDEKLENNQFTFHLKELLRARLIQKEKNIYKLTIKGKEYANTMDTDNAQVMKQAKVSAISCLIKKTKGGYEYLIYTRLKQPFFGRQGFPSGKVKWGERITDACKREMEEETGLSIKPELFKISHQMVFKIPGHELIEDKIFFFFRALNPKGKLIPNNEGKYEWVAEKDLNEYIKKPFESKKDVLGTAMEAKNFKGNIEFEEHEHLTEEF</sequence>
<dbReference type="Pfam" id="PF00293">
    <property type="entry name" value="NUDIX"/>
    <property type="match status" value="1"/>
</dbReference>
<dbReference type="Proteomes" id="UP000034852">
    <property type="component" value="Unassembled WGS sequence"/>
</dbReference>
<accession>A0A0G0K4V6</accession>
<dbReference type="Gene3D" id="1.10.10.10">
    <property type="entry name" value="Winged helix-like DNA-binding domain superfamily/Winged helix DNA-binding domain"/>
    <property type="match status" value="1"/>
</dbReference>
<dbReference type="PROSITE" id="PS00893">
    <property type="entry name" value="NUDIX_BOX"/>
    <property type="match status" value="1"/>
</dbReference>
<dbReference type="InterPro" id="IPR015797">
    <property type="entry name" value="NUDIX_hydrolase-like_dom_sf"/>
</dbReference>
<dbReference type="InterPro" id="IPR000086">
    <property type="entry name" value="NUDIX_hydrolase_dom"/>
</dbReference>